<dbReference type="GO" id="GO:0000287">
    <property type="term" value="F:magnesium ion binding"/>
    <property type="evidence" value="ECO:0007669"/>
    <property type="project" value="UniProtKB-UniRule"/>
</dbReference>
<feature type="binding site" evidence="2">
    <location>
        <position position="186"/>
    </location>
    <ligand>
        <name>substrate</name>
    </ligand>
</feature>
<dbReference type="InterPro" id="IPR036424">
    <property type="entry name" value="UPP_synth-like_sf"/>
</dbReference>
<feature type="binding site" evidence="2">
    <location>
        <position position="15"/>
    </location>
    <ligand>
        <name>Mg(2+)</name>
        <dbReference type="ChEBI" id="CHEBI:18420"/>
    </ligand>
</feature>
<gene>
    <name evidence="3" type="ORF">FYJ61_01940</name>
</gene>
<dbReference type="Pfam" id="PF01255">
    <property type="entry name" value="Prenyltransf"/>
    <property type="match status" value="1"/>
</dbReference>
<name>A0A844FLU8_9LACO</name>
<comment type="caution">
    <text evidence="3">The sequence shown here is derived from an EMBL/GenBank/DDBJ whole genome shotgun (WGS) entry which is preliminary data.</text>
</comment>
<feature type="binding site" evidence="2">
    <location>
        <position position="205"/>
    </location>
    <ligand>
        <name>Mg(2+)</name>
        <dbReference type="ChEBI" id="CHEBI:18420"/>
    </ligand>
</feature>
<evidence type="ECO:0000313" key="4">
    <source>
        <dbReference type="Proteomes" id="UP000452141"/>
    </source>
</evidence>
<dbReference type="GO" id="GO:0030145">
    <property type="term" value="F:manganese ion binding"/>
    <property type="evidence" value="ECO:0007669"/>
    <property type="project" value="TreeGrafter"/>
</dbReference>
<dbReference type="InterPro" id="IPR018520">
    <property type="entry name" value="UPP_synth-like_CS"/>
</dbReference>
<dbReference type="RefSeq" id="WP_154486379.1">
    <property type="nucleotide sequence ID" value="NZ_VUMW01000003.1"/>
</dbReference>
<reference evidence="3 4" key="1">
    <citation type="submission" date="2019-08" db="EMBL/GenBank/DDBJ databases">
        <title>In-depth cultivation of the pig gut microbiome towards novel bacterial diversity and tailored functional studies.</title>
        <authorList>
            <person name="Wylensek D."/>
            <person name="Hitch T.C.A."/>
            <person name="Clavel T."/>
        </authorList>
    </citation>
    <scope>NUCLEOTIDE SEQUENCE [LARGE SCALE GENOMIC DNA]</scope>
    <source>
        <strain evidence="3 4">WCA-470BD-2E</strain>
    </source>
</reference>
<dbReference type="NCBIfam" id="NF011405">
    <property type="entry name" value="PRK14830.1"/>
    <property type="match status" value="1"/>
</dbReference>
<dbReference type="AlphaFoldDB" id="A0A844FLU8"/>
<feature type="binding site" evidence="2">
    <location>
        <begin position="192"/>
        <end position="194"/>
    </location>
    <ligand>
        <name>substrate</name>
    </ligand>
</feature>
<feature type="binding site" evidence="2">
    <location>
        <position position="66"/>
    </location>
    <ligand>
        <name>substrate</name>
    </ligand>
</feature>
<dbReference type="Gene3D" id="3.40.1180.10">
    <property type="entry name" value="Decaprenyl diphosphate synthase-like"/>
    <property type="match status" value="1"/>
</dbReference>
<feature type="binding site" evidence="2">
    <location>
        <begin position="60"/>
        <end position="62"/>
    </location>
    <ligand>
        <name>substrate</name>
    </ligand>
</feature>
<comment type="subunit">
    <text evidence="2">Homodimer.</text>
</comment>
<dbReference type="HAMAP" id="MF_01139">
    <property type="entry name" value="ISPT"/>
    <property type="match status" value="1"/>
</dbReference>
<feature type="active site" evidence="2">
    <location>
        <position position="15"/>
    </location>
</feature>
<dbReference type="CDD" id="cd00475">
    <property type="entry name" value="Cis_IPPS"/>
    <property type="match status" value="1"/>
</dbReference>
<dbReference type="EC" id="2.5.1.-" evidence="2"/>
<dbReference type="NCBIfam" id="TIGR00055">
    <property type="entry name" value="uppS"/>
    <property type="match status" value="1"/>
</dbReference>
<feature type="binding site" evidence="2">
    <location>
        <begin position="16"/>
        <end position="19"/>
    </location>
    <ligand>
        <name>substrate</name>
    </ligand>
</feature>
<dbReference type="GO" id="GO:0016094">
    <property type="term" value="P:polyprenol biosynthetic process"/>
    <property type="evidence" value="ECO:0007669"/>
    <property type="project" value="TreeGrafter"/>
</dbReference>
<comment type="cofactor">
    <cofactor evidence="2">
        <name>Mg(2+)</name>
        <dbReference type="ChEBI" id="CHEBI:18420"/>
    </cofactor>
    <text evidence="2">Binds 2 magnesium ions per subunit.</text>
</comment>
<keyword evidence="1 2" id="KW-0808">Transferase</keyword>
<dbReference type="Proteomes" id="UP000452141">
    <property type="component" value="Unassembled WGS sequence"/>
</dbReference>
<proteinExistence type="inferred from homology"/>
<feature type="binding site" evidence="2">
    <location>
        <position position="20"/>
    </location>
    <ligand>
        <name>substrate</name>
    </ligand>
</feature>
<dbReference type="EMBL" id="VUMW01000003">
    <property type="protein sequence ID" value="MST79263.1"/>
    <property type="molecule type" value="Genomic_DNA"/>
</dbReference>
<dbReference type="GO" id="GO:0008834">
    <property type="term" value="F:ditrans,polycis-undecaprenyl-diphosphate synthase [(2E,6E)-farnesyl-diphosphate specific] activity"/>
    <property type="evidence" value="ECO:0007669"/>
    <property type="project" value="TreeGrafter"/>
</dbReference>
<keyword evidence="2" id="KW-0479">Metal-binding</keyword>
<evidence type="ECO:0000313" key="3">
    <source>
        <dbReference type="EMBL" id="MST79263.1"/>
    </source>
</evidence>
<evidence type="ECO:0000256" key="1">
    <source>
        <dbReference type="ARBA" id="ARBA00022679"/>
    </source>
</evidence>
<feature type="binding site" evidence="2">
    <location>
        <position position="32"/>
    </location>
    <ligand>
        <name>substrate</name>
    </ligand>
</feature>
<dbReference type="SUPFAM" id="SSF64005">
    <property type="entry name" value="Undecaprenyl diphosphate synthase"/>
    <property type="match status" value="1"/>
</dbReference>
<organism evidence="3 4">
    <name type="scientific">Lactobacillus equicursoris</name>
    <dbReference type="NCBI Taxonomy" id="420645"/>
    <lineage>
        <taxon>Bacteria</taxon>
        <taxon>Bacillati</taxon>
        <taxon>Bacillota</taxon>
        <taxon>Bacilli</taxon>
        <taxon>Lactobacillales</taxon>
        <taxon>Lactobacillaceae</taxon>
        <taxon>Lactobacillus</taxon>
    </lineage>
</organism>
<feature type="active site" description="Proton acceptor" evidence="2">
    <location>
        <position position="63"/>
    </location>
</feature>
<accession>A0A844FLU8</accession>
<evidence type="ECO:0000256" key="2">
    <source>
        <dbReference type="HAMAP-Rule" id="MF_01139"/>
    </source>
</evidence>
<feature type="binding site" evidence="2">
    <location>
        <position position="64"/>
    </location>
    <ligand>
        <name>substrate</name>
    </ligand>
</feature>
<dbReference type="GO" id="GO:0005829">
    <property type="term" value="C:cytosol"/>
    <property type="evidence" value="ECO:0007669"/>
    <property type="project" value="TreeGrafter"/>
</dbReference>
<dbReference type="InterPro" id="IPR001441">
    <property type="entry name" value="UPP_synth-like"/>
</dbReference>
<dbReference type="PANTHER" id="PTHR10291">
    <property type="entry name" value="DEHYDRODOLICHYL DIPHOSPHATE SYNTHASE FAMILY MEMBER"/>
    <property type="match status" value="1"/>
</dbReference>
<dbReference type="FunFam" id="3.40.1180.10:FF:000001">
    <property type="entry name" value="(2E,6E)-farnesyl-diphosphate-specific ditrans,polycis-undecaprenyl-diphosphate synthase"/>
    <property type="match status" value="1"/>
</dbReference>
<keyword evidence="2" id="KW-0460">Magnesium</keyword>
<comment type="function">
    <text evidence="2">Catalyzes the condensation of isopentenyl diphosphate (IPP) with allylic pyrophosphates generating different type of terpenoids.</text>
</comment>
<dbReference type="PANTHER" id="PTHR10291:SF0">
    <property type="entry name" value="DEHYDRODOLICHYL DIPHOSPHATE SYNTHASE 2"/>
    <property type="match status" value="1"/>
</dbReference>
<protein>
    <recommendedName>
        <fullName evidence="2">Isoprenyl transferase</fullName>
        <ecNumber evidence="2">2.5.1.-</ecNumber>
    </recommendedName>
</protein>
<sequence length="243" mass="27782">MSEVKELNHLAIIMDGNGRWAKKRHMPRFMGHKAGMDNVEKIALAADELGIKVLTLYAFSTENWARPKDEVNYLMNLPVKFFDKFMPRLQAHNVKVNIMGYLDELPESTRNVVERAMKETANNTGLILNFAFNYGSRKEIVSAVKKIAEKTAAGELDPNAIDEDLVSENLMTAQFAPYSDPDLLIRTSGEQRISNFLLWQLAYSELAFTDKAWPDFDEKDLADMVKIYQGRHRRFGKLDETDS</sequence>
<dbReference type="PROSITE" id="PS01066">
    <property type="entry name" value="UPP_SYNTHASE"/>
    <property type="match status" value="1"/>
</dbReference>
<comment type="similarity">
    <text evidence="2">Belongs to the UPP synthase family.</text>
</comment>
<feature type="binding site" evidence="2">
    <location>
        <position position="28"/>
    </location>
    <ligand>
        <name>substrate</name>
    </ligand>
</feature>